<dbReference type="PANTHER" id="PTHR46991:SF10">
    <property type="entry name" value="HEAT SHOCK PROTEIN HSP20_ALPHA CRYSTALLIN FAMILY"/>
    <property type="match status" value="1"/>
</dbReference>
<feature type="region of interest" description="Disordered" evidence="1">
    <location>
        <begin position="168"/>
        <end position="241"/>
    </location>
</feature>
<protein>
    <recommendedName>
        <fullName evidence="4">SHSP domain-containing protein</fullName>
    </recommendedName>
</protein>
<dbReference type="OrthoDB" id="1021492at2759"/>
<evidence type="ECO:0008006" key="4">
    <source>
        <dbReference type="Google" id="ProtNLM"/>
    </source>
</evidence>
<evidence type="ECO:0000313" key="3">
    <source>
        <dbReference type="Proteomes" id="UP001153076"/>
    </source>
</evidence>
<dbReference type="PANTHER" id="PTHR46991">
    <property type="entry name" value="23.5 KDA HEAT SHOCK PROTEIN, MITOCHONDRIAL"/>
    <property type="match status" value="1"/>
</dbReference>
<feature type="region of interest" description="Disordered" evidence="1">
    <location>
        <begin position="123"/>
        <end position="149"/>
    </location>
</feature>
<dbReference type="EMBL" id="JAKOGI010000075">
    <property type="protein sequence ID" value="KAJ8445614.1"/>
    <property type="molecule type" value="Genomic_DNA"/>
</dbReference>
<dbReference type="InterPro" id="IPR044656">
    <property type="entry name" value="HSP14.7/HSP23.5/HSP23.6-like"/>
</dbReference>
<dbReference type="AlphaFoldDB" id="A0A9Q1KMN5"/>
<evidence type="ECO:0000313" key="2">
    <source>
        <dbReference type="EMBL" id="KAJ8445614.1"/>
    </source>
</evidence>
<feature type="compositionally biased region" description="Basic and acidic residues" evidence="1">
    <location>
        <begin position="202"/>
        <end position="215"/>
    </location>
</feature>
<name>A0A9Q1KMN5_9CARY</name>
<feature type="compositionally biased region" description="Low complexity" evidence="1">
    <location>
        <begin position="132"/>
        <end position="149"/>
    </location>
</feature>
<accession>A0A9Q1KMN5</accession>
<sequence length="368" mass="40218">MATTNALVVTPAEIQKHPFQIESLPGPKGPHGVVCMERGFFARLDMPGVAPNGFKFFMKPNNVLTFNTRAPKKESFPYDESERVYAGFLQITGDPLETPIRVRAKNGSFFMFFRNQANLFFLPPPRSPPPQISSGSVKSDKGAGSSSGKSIVEHQGILDQFNLDAMNLEASGNSGSPRISSTKSRKGSAKTKKRKGSSSGKSNDKAKASIEHVSHESSSNKSDKEESVPVETSATEKSRHEIPEIAIGSTDEDIIGYINRLKIHGPDGVCEKRVVQEEGLYSVYVRADLPGLGPDLCVTTVRDRCILVCGNLPPQELKNKILGARSYLFFLQLRCSCCKFADLRQDLENGVLRLFSKIRGPEPGPSGE</sequence>
<keyword evidence="3" id="KW-1185">Reference proteome</keyword>
<feature type="compositionally biased region" description="Basic residues" evidence="1">
    <location>
        <begin position="183"/>
        <end position="196"/>
    </location>
</feature>
<comment type="caution">
    <text evidence="2">The sequence shown here is derived from an EMBL/GenBank/DDBJ whole genome shotgun (WGS) entry which is preliminary data.</text>
</comment>
<dbReference type="Proteomes" id="UP001153076">
    <property type="component" value="Unassembled WGS sequence"/>
</dbReference>
<feature type="compositionally biased region" description="Polar residues" evidence="1">
    <location>
        <begin position="170"/>
        <end position="179"/>
    </location>
</feature>
<reference evidence="2" key="1">
    <citation type="submission" date="2022-04" db="EMBL/GenBank/DDBJ databases">
        <title>Carnegiea gigantea Genome sequencing and assembly v2.</title>
        <authorList>
            <person name="Copetti D."/>
            <person name="Sanderson M.J."/>
            <person name="Burquez A."/>
            <person name="Wojciechowski M.F."/>
        </authorList>
    </citation>
    <scope>NUCLEOTIDE SEQUENCE</scope>
    <source>
        <strain evidence="2">SGP5-SGP5p</strain>
        <tissue evidence="2">Aerial part</tissue>
    </source>
</reference>
<organism evidence="2 3">
    <name type="scientific">Carnegiea gigantea</name>
    <dbReference type="NCBI Taxonomy" id="171969"/>
    <lineage>
        <taxon>Eukaryota</taxon>
        <taxon>Viridiplantae</taxon>
        <taxon>Streptophyta</taxon>
        <taxon>Embryophyta</taxon>
        <taxon>Tracheophyta</taxon>
        <taxon>Spermatophyta</taxon>
        <taxon>Magnoliopsida</taxon>
        <taxon>eudicotyledons</taxon>
        <taxon>Gunneridae</taxon>
        <taxon>Pentapetalae</taxon>
        <taxon>Caryophyllales</taxon>
        <taxon>Cactineae</taxon>
        <taxon>Cactaceae</taxon>
        <taxon>Cactoideae</taxon>
        <taxon>Echinocereeae</taxon>
        <taxon>Carnegiea</taxon>
    </lineage>
</organism>
<gene>
    <name evidence="2" type="ORF">Cgig2_018555</name>
</gene>
<evidence type="ECO:0000256" key="1">
    <source>
        <dbReference type="SAM" id="MobiDB-lite"/>
    </source>
</evidence>
<proteinExistence type="predicted"/>